<dbReference type="GO" id="GO:0016491">
    <property type="term" value="F:oxidoreductase activity"/>
    <property type="evidence" value="ECO:0007669"/>
    <property type="project" value="InterPro"/>
</dbReference>
<dbReference type="Pfam" id="PF01593">
    <property type="entry name" value="Amino_oxidase"/>
    <property type="match status" value="1"/>
</dbReference>
<dbReference type="OrthoDB" id="337830at2"/>
<dbReference type="KEGG" id="pden:F1C79_12225"/>
<sequence length="358" mass="38909">MSSRKIAIVGGGLAGLYAAYRLQRLGIDWELFEARPRLGGRILSTPAGGIDLGPTWFWPDCQPRLQDLASELGLETFAQYEDGDALIERWGTQVQRRPGYTSGNLSLRIEGGTGRLVQALAERLPAQRLFLHSELQQIVLENSGARLSLACSGPVREGFRAVWLAIPPRLAARLHFTPALPADVVKRLVEVPTWMASHAKYVARYARPFWRESGLSGDAFSGTGPLAEVHDAGHAGGAALFGFLGPSAAQRRALDGPALMAACRAQLVRLFGEAAAHPIDESLQDWAQEPLTATEDDQIAPRWHGLQDLTGLLDRHSQHRLRLIGSEAGGEQAGYMEGALLAVERAVQALPSDERLRP</sequence>
<feature type="domain" description="Amine oxidase" evidence="2">
    <location>
        <begin position="106"/>
        <end position="350"/>
    </location>
</feature>
<dbReference type="InterPro" id="IPR050703">
    <property type="entry name" value="Flavin_MAO"/>
</dbReference>
<gene>
    <name evidence="3" type="ORF">F1C79_12225</name>
</gene>
<dbReference type="EMBL" id="CP043626">
    <property type="protein sequence ID" value="QEY72311.1"/>
    <property type="molecule type" value="Genomic_DNA"/>
</dbReference>
<dbReference type="SUPFAM" id="SSF54373">
    <property type="entry name" value="FAD-linked reductases, C-terminal domain"/>
    <property type="match status" value="1"/>
</dbReference>
<dbReference type="InterPro" id="IPR002937">
    <property type="entry name" value="Amino_oxidase"/>
</dbReference>
<evidence type="ECO:0000259" key="2">
    <source>
        <dbReference type="Pfam" id="PF01593"/>
    </source>
</evidence>
<accession>A0A9X7N090</accession>
<dbReference type="Gene3D" id="3.50.50.60">
    <property type="entry name" value="FAD/NAD(P)-binding domain"/>
    <property type="match status" value="2"/>
</dbReference>
<dbReference type="Proteomes" id="UP000326659">
    <property type="component" value="Chromosome"/>
</dbReference>
<comment type="similarity">
    <text evidence="1">Belongs to the flavin monoamine oxidase family.</text>
</comment>
<protein>
    <submittedName>
        <fullName evidence="3">NAD(P)-binding protein</fullName>
    </submittedName>
</protein>
<dbReference type="SUPFAM" id="SSF51905">
    <property type="entry name" value="FAD/NAD(P)-binding domain"/>
    <property type="match status" value="1"/>
</dbReference>
<dbReference type="PANTHER" id="PTHR43563">
    <property type="entry name" value="AMINE OXIDASE"/>
    <property type="match status" value="1"/>
</dbReference>
<evidence type="ECO:0000256" key="1">
    <source>
        <dbReference type="ARBA" id="ARBA00005995"/>
    </source>
</evidence>
<dbReference type="RefSeq" id="WP_151187616.1">
    <property type="nucleotide sequence ID" value="NZ_CP043626.1"/>
</dbReference>
<evidence type="ECO:0000313" key="3">
    <source>
        <dbReference type="EMBL" id="QEY72311.1"/>
    </source>
</evidence>
<reference evidence="3 4" key="1">
    <citation type="submission" date="2019-09" db="EMBL/GenBank/DDBJ databases">
        <title>Prosopis cineraria nodule microbiome.</title>
        <authorList>
            <person name="Chaluvadi S.R."/>
            <person name="Ali R."/>
            <person name="Wang X."/>
        </authorList>
    </citation>
    <scope>NUCLEOTIDE SEQUENCE [LARGE SCALE GENOMIC DNA]</scope>
    <source>
        <strain evidence="3 4">BG1</strain>
    </source>
</reference>
<dbReference type="InterPro" id="IPR036188">
    <property type="entry name" value="FAD/NAD-bd_sf"/>
</dbReference>
<evidence type="ECO:0000313" key="4">
    <source>
        <dbReference type="Proteomes" id="UP000326659"/>
    </source>
</evidence>
<name>A0A9X7N090_PSEDE</name>
<keyword evidence="4" id="KW-1185">Reference proteome</keyword>
<dbReference type="Pfam" id="PF13450">
    <property type="entry name" value="NAD_binding_8"/>
    <property type="match status" value="1"/>
</dbReference>
<dbReference type="PANTHER" id="PTHR43563:SF1">
    <property type="entry name" value="AMINE OXIDASE [FLAVIN-CONTAINING] B"/>
    <property type="match status" value="1"/>
</dbReference>
<dbReference type="Gene3D" id="3.90.660.10">
    <property type="match status" value="1"/>
</dbReference>
<organism evidence="3 4">
    <name type="scientific">Pseudomonas denitrificans</name>
    <dbReference type="NCBI Taxonomy" id="43306"/>
    <lineage>
        <taxon>Bacteria</taxon>
        <taxon>Pseudomonadati</taxon>
        <taxon>Pseudomonadota</taxon>
        <taxon>Gammaproteobacteria</taxon>
        <taxon>Pseudomonadales</taxon>
        <taxon>Pseudomonadaceae</taxon>
        <taxon>Halopseudomonas</taxon>
    </lineage>
</organism>
<proteinExistence type="inferred from homology"/>
<dbReference type="AlphaFoldDB" id="A0A9X7N090"/>